<feature type="compositionally biased region" description="Pro residues" evidence="4">
    <location>
        <begin position="487"/>
        <end position="505"/>
    </location>
</feature>
<dbReference type="CDD" id="cd00180">
    <property type="entry name" value="PKc"/>
    <property type="match status" value="1"/>
</dbReference>
<dbReference type="InterPro" id="IPR002110">
    <property type="entry name" value="Ankyrin_rpt"/>
</dbReference>
<dbReference type="SMART" id="SM00248">
    <property type="entry name" value="ANK"/>
    <property type="match status" value="5"/>
</dbReference>
<keyword evidence="7" id="KW-1185">Reference proteome</keyword>
<evidence type="ECO:0000256" key="2">
    <source>
        <dbReference type="ARBA" id="ARBA00023043"/>
    </source>
</evidence>
<name>A0A1L9P3K6_ASPVE</name>
<dbReference type="EMBL" id="KV878125">
    <property type="protein sequence ID" value="OJI96099.1"/>
    <property type="molecule type" value="Genomic_DNA"/>
</dbReference>
<dbReference type="SUPFAM" id="SSF56112">
    <property type="entry name" value="Protein kinase-like (PK-like)"/>
    <property type="match status" value="1"/>
</dbReference>
<gene>
    <name evidence="6" type="ORF">ASPVEDRAFT_77875</name>
</gene>
<dbReference type="STRING" id="1036611.A0A1L9P3K6"/>
<dbReference type="Pfam" id="PF12796">
    <property type="entry name" value="Ank_2"/>
    <property type="match status" value="1"/>
</dbReference>
<keyword evidence="2 3" id="KW-0040">ANK repeat</keyword>
<dbReference type="GO" id="GO:0004672">
    <property type="term" value="F:protein kinase activity"/>
    <property type="evidence" value="ECO:0007669"/>
    <property type="project" value="InterPro"/>
</dbReference>
<evidence type="ECO:0000256" key="3">
    <source>
        <dbReference type="PROSITE-ProRule" id="PRU00023"/>
    </source>
</evidence>
<dbReference type="InterPro" id="IPR000719">
    <property type="entry name" value="Prot_kinase_dom"/>
</dbReference>
<dbReference type="PROSITE" id="PS50011">
    <property type="entry name" value="PROTEIN_KINASE_DOM"/>
    <property type="match status" value="1"/>
</dbReference>
<dbReference type="Pfam" id="PF00069">
    <property type="entry name" value="Pkinase"/>
    <property type="match status" value="1"/>
</dbReference>
<dbReference type="PANTHER" id="PTHR24171">
    <property type="entry name" value="ANKYRIN REPEAT DOMAIN-CONTAINING PROTEIN 39-RELATED"/>
    <property type="match status" value="1"/>
</dbReference>
<dbReference type="PROSITE" id="PS50088">
    <property type="entry name" value="ANK_REPEAT"/>
    <property type="match status" value="1"/>
</dbReference>
<dbReference type="PROSITE" id="PS50297">
    <property type="entry name" value="ANK_REP_REGION"/>
    <property type="match status" value="1"/>
</dbReference>
<feature type="domain" description="Protein kinase" evidence="5">
    <location>
        <begin position="155"/>
        <end position="478"/>
    </location>
</feature>
<dbReference type="PANTHER" id="PTHR24171:SF9">
    <property type="entry name" value="ANKYRIN REPEAT DOMAIN-CONTAINING PROTEIN 39"/>
    <property type="match status" value="1"/>
</dbReference>
<evidence type="ECO:0000313" key="6">
    <source>
        <dbReference type="EMBL" id="OJI96099.1"/>
    </source>
</evidence>
<sequence>MRMPWFKDKKLDISALRDELQKVMVQNNSDPKASPFVPRSKLKEFWDDARLKAFADRYNAFKPGHIERIKKSYLQTLSILVVSQWNEWSKFQALFLETENRSDDNIPGYHMDMLMAPTFLGKSGFNFSVHRRFYCPIDIEEGKHRELDEGWILPVIKREVIGNGGAGTVTKEHVYPEHLCYNDGRSGPCYIARKRLTSANRDVDFAKEKNNLEILRKQLRRKENNGIMPFFATITIGNQFNLFFEWADMDLEHLLRDQSSRINFKDLLGESRRLAGALEYLQEELDPGLRCCHMDLKPANILVFKGPDLSSAGHWKISDFGESIIKASSVEESGETFRYPLGHNLEGIYRSPELASNGSFGRKSDVWSLGCILVRVLAFGLDGENKLKDLDERRGKNMDGETDYDHSFFHRGRDHPIRNPHIEAWLNELPNRDSPVPTHVLTLFRDLLLGTLEIDYNDRLTAADVKRQIRRIQEELYYVPMPDSLVPVPPPTPPESPQPPPPPRTLPRESSDIIKRILKCENDTQDLQHLLRADFNIEELVEMNGDWDRLLIHAIRSQLTNIVDKLLDTRQDVDKEGLDSGYMTPLSRAISMNSYDMDIIRRLLQARVNINAVSGTGLTPLMIATRSGRLDVVRELLKHGADFLATSNAGYTCLHHVAWAQKEGAALIKEFTRNDRIPVDTPSSLSNETPLIMLVKEYPSHSNRRHQLEWRAKFDAFMEAKADLSKEDKNGMSPLYHAVHRHLPRAIDALLSQRARMGSKYPQLEDPNWAPDEPTKRLIERNLELQPPPRIVR</sequence>
<dbReference type="PROSITE" id="PS00108">
    <property type="entry name" value="PROTEIN_KINASE_ST"/>
    <property type="match status" value="1"/>
</dbReference>
<dbReference type="GO" id="GO:0005524">
    <property type="term" value="F:ATP binding"/>
    <property type="evidence" value="ECO:0007669"/>
    <property type="project" value="InterPro"/>
</dbReference>
<proteinExistence type="predicted"/>
<dbReference type="OrthoDB" id="5986190at2759"/>
<dbReference type="InterPro" id="IPR036770">
    <property type="entry name" value="Ankyrin_rpt-contain_sf"/>
</dbReference>
<dbReference type="Gene3D" id="1.25.40.20">
    <property type="entry name" value="Ankyrin repeat-containing domain"/>
    <property type="match status" value="1"/>
</dbReference>
<dbReference type="Proteomes" id="UP000184073">
    <property type="component" value="Unassembled WGS sequence"/>
</dbReference>
<dbReference type="InterPro" id="IPR008271">
    <property type="entry name" value="Ser/Thr_kinase_AS"/>
</dbReference>
<dbReference type="GeneID" id="63731964"/>
<dbReference type="InterPro" id="IPR011009">
    <property type="entry name" value="Kinase-like_dom_sf"/>
</dbReference>
<evidence type="ECO:0000313" key="7">
    <source>
        <dbReference type="Proteomes" id="UP000184073"/>
    </source>
</evidence>
<keyword evidence="1" id="KW-0677">Repeat</keyword>
<dbReference type="SMART" id="SM00220">
    <property type="entry name" value="S_TKc"/>
    <property type="match status" value="1"/>
</dbReference>
<dbReference type="AlphaFoldDB" id="A0A1L9P3K6"/>
<protein>
    <recommendedName>
        <fullName evidence="5">Protein kinase domain-containing protein</fullName>
    </recommendedName>
</protein>
<evidence type="ECO:0000256" key="1">
    <source>
        <dbReference type="ARBA" id="ARBA00022737"/>
    </source>
</evidence>
<dbReference type="Gene3D" id="1.10.510.10">
    <property type="entry name" value="Transferase(Phosphotransferase) domain 1"/>
    <property type="match status" value="1"/>
</dbReference>
<dbReference type="SUPFAM" id="SSF48403">
    <property type="entry name" value="Ankyrin repeat"/>
    <property type="match status" value="1"/>
</dbReference>
<reference evidence="7" key="1">
    <citation type="journal article" date="2017" name="Genome Biol.">
        <title>Comparative genomics reveals high biological diversity and specific adaptations in the industrially and medically important fungal genus Aspergillus.</title>
        <authorList>
            <person name="de Vries R.P."/>
            <person name="Riley R."/>
            <person name="Wiebenga A."/>
            <person name="Aguilar-Osorio G."/>
            <person name="Amillis S."/>
            <person name="Uchima C.A."/>
            <person name="Anderluh G."/>
            <person name="Asadollahi M."/>
            <person name="Askin M."/>
            <person name="Barry K."/>
            <person name="Battaglia E."/>
            <person name="Bayram O."/>
            <person name="Benocci T."/>
            <person name="Braus-Stromeyer S.A."/>
            <person name="Caldana C."/>
            <person name="Canovas D."/>
            <person name="Cerqueira G.C."/>
            <person name="Chen F."/>
            <person name="Chen W."/>
            <person name="Choi C."/>
            <person name="Clum A."/>
            <person name="Dos Santos R.A."/>
            <person name="Damasio A.R."/>
            <person name="Diallinas G."/>
            <person name="Emri T."/>
            <person name="Fekete E."/>
            <person name="Flipphi M."/>
            <person name="Freyberg S."/>
            <person name="Gallo A."/>
            <person name="Gournas C."/>
            <person name="Habgood R."/>
            <person name="Hainaut M."/>
            <person name="Harispe M.L."/>
            <person name="Henrissat B."/>
            <person name="Hilden K.S."/>
            <person name="Hope R."/>
            <person name="Hossain A."/>
            <person name="Karabika E."/>
            <person name="Karaffa L."/>
            <person name="Karanyi Z."/>
            <person name="Krasevec N."/>
            <person name="Kuo A."/>
            <person name="Kusch H."/>
            <person name="LaButti K."/>
            <person name="Lagendijk E.L."/>
            <person name="Lapidus A."/>
            <person name="Levasseur A."/>
            <person name="Lindquist E."/>
            <person name="Lipzen A."/>
            <person name="Logrieco A.F."/>
            <person name="MacCabe A."/>
            <person name="Maekelae M.R."/>
            <person name="Malavazi I."/>
            <person name="Melin P."/>
            <person name="Meyer V."/>
            <person name="Mielnichuk N."/>
            <person name="Miskei M."/>
            <person name="Molnar A.P."/>
            <person name="Mule G."/>
            <person name="Ngan C.Y."/>
            <person name="Orejas M."/>
            <person name="Orosz E."/>
            <person name="Ouedraogo J.P."/>
            <person name="Overkamp K.M."/>
            <person name="Park H.-S."/>
            <person name="Perrone G."/>
            <person name="Piumi F."/>
            <person name="Punt P.J."/>
            <person name="Ram A.F."/>
            <person name="Ramon A."/>
            <person name="Rauscher S."/>
            <person name="Record E."/>
            <person name="Riano-Pachon D.M."/>
            <person name="Robert V."/>
            <person name="Roehrig J."/>
            <person name="Ruller R."/>
            <person name="Salamov A."/>
            <person name="Salih N.S."/>
            <person name="Samson R.A."/>
            <person name="Sandor E."/>
            <person name="Sanguinetti M."/>
            <person name="Schuetze T."/>
            <person name="Sepcic K."/>
            <person name="Shelest E."/>
            <person name="Sherlock G."/>
            <person name="Sophianopoulou V."/>
            <person name="Squina F.M."/>
            <person name="Sun H."/>
            <person name="Susca A."/>
            <person name="Todd R.B."/>
            <person name="Tsang A."/>
            <person name="Unkles S.E."/>
            <person name="van de Wiele N."/>
            <person name="van Rossen-Uffink D."/>
            <person name="Oliveira J.V."/>
            <person name="Vesth T.C."/>
            <person name="Visser J."/>
            <person name="Yu J.-H."/>
            <person name="Zhou M."/>
            <person name="Andersen M.R."/>
            <person name="Archer D.B."/>
            <person name="Baker S.E."/>
            <person name="Benoit I."/>
            <person name="Brakhage A.A."/>
            <person name="Braus G.H."/>
            <person name="Fischer R."/>
            <person name="Frisvad J.C."/>
            <person name="Goldman G.H."/>
            <person name="Houbraken J."/>
            <person name="Oakley B."/>
            <person name="Pocsi I."/>
            <person name="Scazzocchio C."/>
            <person name="Seiboth B."/>
            <person name="vanKuyk P.A."/>
            <person name="Wortman J."/>
            <person name="Dyer P.S."/>
            <person name="Grigoriev I.V."/>
        </authorList>
    </citation>
    <scope>NUCLEOTIDE SEQUENCE [LARGE SCALE GENOMIC DNA]</scope>
    <source>
        <strain evidence="7">CBS 583.65</strain>
    </source>
</reference>
<dbReference type="VEuPathDB" id="FungiDB:ASPVEDRAFT_77875"/>
<evidence type="ECO:0000256" key="4">
    <source>
        <dbReference type="SAM" id="MobiDB-lite"/>
    </source>
</evidence>
<accession>A0A1L9P3K6</accession>
<organism evidence="6 7">
    <name type="scientific">Aspergillus versicolor CBS 583.65</name>
    <dbReference type="NCBI Taxonomy" id="1036611"/>
    <lineage>
        <taxon>Eukaryota</taxon>
        <taxon>Fungi</taxon>
        <taxon>Dikarya</taxon>
        <taxon>Ascomycota</taxon>
        <taxon>Pezizomycotina</taxon>
        <taxon>Eurotiomycetes</taxon>
        <taxon>Eurotiomycetidae</taxon>
        <taxon>Eurotiales</taxon>
        <taxon>Aspergillaceae</taxon>
        <taxon>Aspergillus</taxon>
        <taxon>Aspergillus subgen. Nidulantes</taxon>
    </lineage>
</organism>
<evidence type="ECO:0000259" key="5">
    <source>
        <dbReference type="PROSITE" id="PS50011"/>
    </source>
</evidence>
<dbReference type="RefSeq" id="XP_040661862.1">
    <property type="nucleotide sequence ID" value="XM_040816453.1"/>
</dbReference>
<feature type="repeat" description="ANK" evidence="3">
    <location>
        <begin position="616"/>
        <end position="648"/>
    </location>
</feature>
<feature type="region of interest" description="Disordered" evidence="4">
    <location>
        <begin position="481"/>
        <end position="508"/>
    </location>
</feature>